<evidence type="ECO:0000313" key="2">
    <source>
        <dbReference type="Proteomes" id="UP001324427"/>
    </source>
</evidence>
<dbReference type="PANTHER" id="PTHR39401:SF1">
    <property type="entry name" value="SNOAL-LIKE DOMAIN-CONTAINING PROTEIN"/>
    <property type="match status" value="1"/>
</dbReference>
<sequence>MSQYQASVPGDDLVKPEIRTYFERFYETSDTPDAHEKYAQSFTKDAKLIMASNEANGRDEILKLRKGMWEKVAKRSHKPLKIYSFGSSSDEVMLYGTVDYELKDGKKAAVEWSARSHFTQEDGELLMDFYQVYLDTAAMSRAK</sequence>
<name>A0AAV9J9F6_9PEZI</name>
<reference evidence="1 2" key="1">
    <citation type="submission" date="2021-11" db="EMBL/GenBank/DDBJ databases">
        <title>Black yeast isolated from Biological Soil Crust.</title>
        <authorList>
            <person name="Kurbessoian T."/>
        </authorList>
    </citation>
    <scope>NUCLEOTIDE SEQUENCE [LARGE SCALE GENOMIC DNA]</scope>
    <source>
        <strain evidence="1 2">CCFEE 5522</strain>
    </source>
</reference>
<comment type="caution">
    <text evidence="1">The sequence shown here is derived from an EMBL/GenBank/DDBJ whole genome shotgun (WGS) entry which is preliminary data.</text>
</comment>
<dbReference type="EMBL" id="JAVFHQ010000049">
    <property type="protein sequence ID" value="KAK4541744.1"/>
    <property type="molecule type" value="Genomic_DNA"/>
</dbReference>
<dbReference type="Proteomes" id="UP001324427">
    <property type="component" value="Unassembled WGS sequence"/>
</dbReference>
<protein>
    <submittedName>
        <fullName evidence="1">Uncharacterized protein</fullName>
    </submittedName>
</protein>
<dbReference type="AlphaFoldDB" id="A0AAV9J9F6"/>
<dbReference type="InterPro" id="IPR032710">
    <property type="entry name" value="NTF2-like_dom_sf"/>
</dbReference>
<dbReference type="PANTHER" id="PTHR39401">
    <property type="entry name" value="SNOAL-LIKE DOMAIN-CONTAINING PROTEIN"/>
    <property type="match status" value="1"/>
</dbReference>
<accession>A0AAV9J9F6</accession>
<dbReference type="Gene3D" id="3.10.450.50">
    <property type="match status" value="1"/>
</dbReference>
<proteinExistence type="predicted"/>
<organism evidence="1 2">
    <name type="scientific">Oleoguttula mirabilis</name>
    <dbReference type="NCBI Taxonomy" id="1507867"/>
    <lineage>
        <taxon>Eukaryota</taxon>
        <taxon>Fungi</taxon>
        <taxon>Dikarya</taxon>
        <taxon>Ascomycota</taxon>
        <taxon>Pezizomycotina</taxon>
        <taxon>Dothideomycetes</taxon>
        <taxon>Dothideomycetidae</taxon>
        <taxon>Mycosphaerellales</taxon>
        <taxon>Teratosphaeriaceae</taxon>
        <taxon>Oleoguttula</taxon>
    </lineage>
</organism>
<dbReference type="SUPFAM" id="SSF54427">
    <property type="entry name" value="NTF2-like"/>
    <property type="match status" value="1"/>
</dbReference>
<keyword evidence="2" id="KW-1185">Reference proteome</keyword>
<evidence type="ECO:0000313" key="1">
    <source>
        <dbReference type="EMBL" id="KAK4541744.1"/>
    </source>
</evidence>
<gene>
    <name evidence="1" type="ORF">LTR36_007453</name>
</gene>